<evidence type="ECO:0000313" key="4">
    <source>
        <dbReference type="Proteomes" id="UP001272242"/>
    </source>
</evidence>
<proteinExistence type="inferred from homology"/>
<dbReference type="NCBIfam" id="TIGR00197">
    <property type="entry name" value="yjeF_nterm"/>
    <property type="match status" value="1"/>
</dbReference>
<comment type="catalytic activity">
    <reaction evidence="1">
        <text>(6R)-NADPHX = (6S)-NADPHX</text>
        <dbReference type="Rhea" id="RHEA:32227"/>
        <dbReference type="ChEBI" id="CHEBI:64076"/>
        <dbReference type="ChEBI" id="CHEBI:64077"/>
        <dbReference type="EC" id="5.1.99.6"/>
    </reaction>
</comment>
<keyword evidence="1 3" id="KW-0413">Isomerase</keyword>
<feature type="binding site" evidence="1">
    <location>
        <begin position="126"/>
        <end position="132"/>
    </location>
    <ligand>
        <name>(6S)-NADPHX</name>
        <dbReference type="ChEBI" id="CHEBI:64076"/>
    </ligand>
</feature>
<keyword evidence="1" id="KW-0520">NAD</keyword>
<feature type="binding site" evidence="1">
    <location>
        <begin position="57"/>
        <end position="61"/>
    </location>
    <ligand>
        <name>(6S)-NADPHX</name>
        <dbReference type="ChEBI" id="CHEBI:64076"/>
    </ligand>
</feature>
<dbReference type="PROSITE" id="PS51385">
    <property type="entry name" value="YJEF_N"/>
    <property type="match status" value="1"/>
</dbReference>
<feature type="binding site" evidence="1">
    <location>
        <position position="155"/>
    </location>
    <ligand>
        <name>(6S)-NADPHX</name>
        <dbReference type="ChEBI" id="CHEBI:64076"/>
    </ligand>
</feature>
<feature type="binding site" evidence="1">
    <location>
        <position position="137"/>
    </location>
    <ligand>
        <name>(6S)-NADPHX</name>
        <dbReference type="ChEBI" id="CHEBI:64076"/>
    </ligand>
</feature>
<feature type="binding site" evidence="1">
    <location>
        <position position="58"/>
    </location>
    <ligand>
        <name>K(+)</name>
        <dbReference type="ChEBI" id="CHEBI:29103"/>
    </ligand>
</feature>
<feature type="domain" description="YjeF N-terminal" evidence="2">
    <location>
        <begin position="9"/>
        <end position="212"/>
    </location>
</feature>
<dbReference type="EMBL" id="JAXBLV010000244">
    <property type="protein sequence ID" value="MDY3563592.1"/>
    <property type="molecule type" value="Genomic_DNA"/>
</dbReference>
<comment type="catalytic activity">
    <reaction evidence="1">
        <text>(6R)-NADHX = (6S)-NADHX</text>
        <dbReference type="Rhea" id="RHEA:32215"/>
        <dbReference type="ChEBI" id="CHEBI:64074"/>
        <dbReference type="ChEBI" id="CHEBI:64075"/>
        <dbReference type="EC" id="5.1.99.6"/>
    </reaction>
</comment>
<feature type="binding site" evidence="1">
    <location>
        <position position="158"/>
    </location>
    <ligand>
        <name>K(+)</name>
        <dbReference type="ChEBI" id="CHEBI:29103"/>
    </ligand>
</feature>
<comment type="caution">
    <text evidence="3">The sequence shown here is derived from an EMBL/GenBank/DDBJ whole genome shotgun (WGS) entry which is preliminary data.</text>
</comment>
<protein>
    <recommendedName>
        <fullName evidence="1">NAD(P)H-hydrate epimerase</fullName>
        <ecNumber evidence="1">5.1.99.6</ecNumber>
    </recommendedName>
    <alternativeName>
        <fullName evidence="1">NAD(P)HX epimerase</fullName>
    </alternativeName>
</protein>
<feature type="binding site" evidence="1">
    <location>
        <position position="122"/>
    </location>
    <ligand>
        <name>K(+)</name>
        <dbReference type="ChEBI" id="CHEBI:29103"/>
    </ligand>
</feature>
<dbReference type="HAMAP" id="MF_01966">
    <property type="entry name" value="NADHX_epimerase"/>
    <property type="match status" value="1"/>
</dbReference>
<dbReference type="Pfam" id="PF03853">
    <property type="entry name" value="YjeF_N"/>
    <property type="match status" value="1"/>
</dbReference>
<sequence>MFTLSRSEVRELDRRAVEEFGVPSVVLMENAGRGAAELLMRLNPDRKPVVILCGPGNNGGDGFVIARHLDNAGWPVWTIDHPGASQSTGDAAINRTIVERSTIPVLPWLSEVLPTPAGWLVDALFGTGLNRSLDESYAHYFRALGTSEYQTLAIDIPSGLDCDTGEPLGPTVRAAHTATFVAHKRGFLNPKSKEWTGEIHVIDIGAPRALVDQYRTSTGT</sequence>
<organism evidence="3 4">
    <name type="scientific">Gemmata algarum</name>
    <dbReference type="NCBI Taxonomy" id="2975278"/>
    <lineage>
        <taxon>Bacteria</taxon>
        <taxon>Pseudomonadati</taxon>
        <taxon>Planctomycetota</taxon>
        <taxon>Planctomycetia</taxon>
        <taxon>Gemmatales</taxon>
        <taxon>Gemmataceae</taxon>
        <taxon>Gemmata</taxon>
    </lineage>
</organism>
<dbReference type="InterPro" id="IPR036652">
    <property type="entry name" value="YjeF_N_dom_sf"/>
</dbReference>
<evidence type="ECO:0000259" key="2">
    <source>
        <dbReference type="PROSITE" id="PS51385"/>
    </source>
</evidence>
<keyword evidence="4" id="KW-1185">Reference proteome</keyword>
<reference evidence="4" key="1">
    <citation type="journal article" date="2023" name="Mar. Drugs">
        <title>Gemmata algarum, a Novel Planctomycete Isolated from an Algal Mat, Displays Antimicrobial Activity.</title>
        <authorList>
            <person name="Kumar G."/>
            <person name="Kallscheuer N."/>
            <person name="Kashif M."/>
            <person name="Ahamad S."/>
            <person name="Jagadeeshwari U."/>
            <person name="Pannikurungottu S."/>
            <person name="Haufschild T."/>
            <person name="Kabuu M."/>
            <person name="Sasikala C."/>
            <person name="Jogler C."/>
            <person name="Ramana C."/>
        </authorList>
    </citation>
    <scope>NUCLEOTIDE SEQUENCE [LARGE SCALE GENOMIC DNA]</scope>
    <source>
        <strain evidence="4">JC673</strain>
    </source>
</reference>
<dbReference type="Gene3D" id="3.40.50.10260">
    <property type="entry name" value="YjeF N-terminal domain"/>
    <property type="match status" value="1"/>
</dbReference>
<dbReference type="RefSeq" id="WP_320689763.1">
    <property type="nucleotide sequence ID" value="NZ_JAXBLV010000244.1"/>
</dbReference>
<comment type="function">
    <text evidence="1">Catalyzes the epimerization of the S- and R-forms of NAD(P)HX, a damaged form of NAD(P)H that is a result of enzymatic or heat-dependent hydration. This is a prerequisite for the S-specific NAD(P)H-hydrate dehydratase to allow the repair of both epimers of NAD(P)HX.</text>
</comment>
<dbReference type="SUPFAM" id="SSF64153">
    <property type="entry name" value="YjeF N-terminal domain-like"/>
    <property type="match status" value="1"/>
</dbReference>
<accession>A0ABU5F9Y9</accession>
<comment type="cofactor">
    <cofactor evidence="1">
        <name>K(+)</name>
        <dbReference type="ChEBI" id="CHEBI:29103"/>
    </cofactor>
    <text evidence="1">Binds 1 potassium ion per subunit.</text>
</comment>
<dbReference type="InterPro" id="IPR004443">
    <property type="entry name" value="YjeF_N_dom"/>
</dbReference>
<keyword evidence="1" id="KW-0521">NADP</keyword>
<dbReference type="Proteomes" id="UP001272242">
    <property type="component" value="Unassembled WGS sequence"/>
</dbReference>
<evidence type="ECO:0000256" key="1">
    <source>
        <dbReference type="HAMAP-Rule" id="MF_01966"/>
    </source>
</evidence>
<evidence type="ECO:0000313" key="3">
    <source>
        <dbReference type="EMBL" id="MDY3563592.1"/>
    </source>
</evidence>
<keyword evidence="1" id="KW-0547">Nucleotide-binding</keyword>
<keyword evidence="1" id="KW-0479">Metal-binding</keyword>
<gene>
    <name evidence="1" type="primary">nnrE</name>
    <name evidence="3" type="ORF">R5W23_005206</name>
</gene>
<comment type="similarity">
    <text evidence="1">Belongs to the NnrE/AIBP family.</text>
</comment>
<dbReference type="EC" id="5.1.99.6" evidence="1"/>
<dbReference type="GO" id="GO:0052856">
    <property type="term" value="F:NAD(P)HX epimerase activity"/>
    <property type="evidence" value="ECO:0007669"/>
    <property type="project" value="UniProtKB-EC"/>
</dbReference>
<name>A0ABU5F9Y9_9BACT</name>
<keyword evidence="1" id="KW-0630">Potassium</keyword>